<proteinExistence type="predicted"/>
<feature type="compositionally biased region" description="Low complexity" evidence="1">
    <location>
        <begin position="760"/>
        <end position="773"/>
    </location>
</feature>
<feature type="region of interest" description="Disordered" evidence="1">
    <location>
        <begin position="746"/>
        <end position="777"/>
    </location>
</feature>
<feature type="signal peptide" evidence="3">
    <location>
        <begin position="1"/>
        <end position="28"/>
    </location>
</feature>
<sequence>MHVTQLRMGKFRLASCLTLLWLCLLGRCKHLEKFSPEVKEEGLLYGENSYNCEFTGFINLFKKFVLYYCFFYGEDEYNGLVLRMFISDEMKWGIPKEVLITRQRIKMFSFIDDYNLNKLVLIYSYNETIRITVFNNYMEPSVMSYKISINYEIIHIANVISQITYFFKNKKSLYICGLNRSENILCSFSFDYGLTIKDDNYIEFILKKKIPISHYKIVVTFKQDYVYFYLYNDINDTNFYELHCTKLTDNEYTCEILNKIIKETENLMYKYILRNNFFHTITYQKDNMCYVGWSFNSNSLNYEISRKISDVPCSHVSLFHKKHDLVVTYRTIRDGKDTDSYVILGNLTMKSAGCEFRVGGSLYVTNTFVNNNCTVNVRNMDLTPKNHDDISFSIVVPSKFDISRNCFNSNEMYENNNMSLYYLEEENIEGEDIKIYTFFFYKYIVINTKFKESTCIFESDTSREKLNVYITMDGYYKEYSCDMSYNLCDFFINEQSIIRIHHDDNWDVDEEFHKSKVLYNGIYITLNNILSHSNVYDFVHISHNTVVITIPDIIPSTRTIKIPFYDMGNNNKIKYAYLRLQQNVKSYKKVMGVNFSDTFDIQYEYFKYREDKMKFLLNHFSETNYIGMICQTTKEITTLPCTFSLVNYSNKNIAIHSVFPHKVPFLYHFDKKKKGDKIDSYLSETRFVVYKDFDILLQEKKIKYVLFKCICNAKNGHTENFKEIEYYITNENISKDMMNSPKIIHPSRNIKHSDDPKQMSNINNSRNNPFRNNTSGLSHEDEQHFRKSYCVYSLLNTFLLTVTLAMFFIVSHYL</sequence>
<keyword evidence="2" id="KW-1133">Transmembrane helix</keyword>
<dbReference type="VEuPathDB" id="PlasmoDB:POWCR01_080029500"/>
<evidence type="ECO:0000256" key="2">
    <source>
        <dbReference type="SAM" id="Phobius"/>
    </source>
</evidence>
<gene>
    <name evidence="4" type="primary">B9</name>
    <name evidence="4" type="ORF">POWCR01_080029500</name>
</gene>
<feature type="transmembrane region" description="Helical" evidence="2">
    <location>
        <begin position="791"/>
        <end position="810"/>
    </location>
</feature>
<reference evidence="4 5" key="1">
    <citation type="submission" date="2016-06" db="EMBL/GenBank/DDBJ databases">
        <authorList>
            <consortium name="Pathogen Informatics"/>
        </authorList>
    </citation>
    <scope>NUCLEOTIDE SEQUENCE [LARGE SCALE GENOMIC DNA]</scope>
    <source>
        <strain evidence="4">PowCR01</strain>
    </source>
</reference>
<dbReference type="VEuPathDB" id="PlasmoDB:PocGH01_08031400"/>
<feature type="chain" id="PRO_5008678028" evidence="3">
    <location>
        <begin position="29"/>
        <end position="814"/>
    </location>
</feature>
<dbReference type="EMBL" id="LT594512">
    <property type="protein sequence ID" value="SBT76800.1"/>
    <property type="molecule type" value="Genomic_DNA"/>
</dbReference>
<evidence type="ECO:0000313" key="5">
    <source>
        <dbReference type="Proteomes" id="UP000243200"/>
    </source>
</evidence>
<name>A0A1C3KRN9_PLAOA</name>
<protein>
    <submittedName>
        <fullName evidence="4">6-cysteine protein</fullName>
    </submittedName>
</protein>
<dbReference type="OrthoDB" id="370787at2759"/>
<evidence type="ECO:0000256" key="1">
    <source>
        <dbReference type="SAM" id="MobiDB-lite"/>
    </source>
</evidence>
<dbReference type="Proteomes" id="UP000243200">
    <property type="component" value="Chromosome 8"/>
</dbReference>
<organism evidence="4 5">
    <name type="scientific">Plasmodium ovale</name>
    <name type="common">malaria parasite P. ovale</name>
    <dbReference type="NCBI Taxonomy" id="36330"/>
    <lineage>
        <taxon>Eukaryota</taxon>
        <taxon>Sar</taxon>
        <taxon>Alveolata</taxon>
        <taxon>Apicomplexa</taxon>
        <taxon>Aconoidasida</taxon>
        <taxon>Haemosporida</taxon>
        <taxon>Plasmodiidae</taxon>
        <taxon>Plasmodium</taxon>
        <taxon>Plasmodium (Plasmodium)</taxon>
    </lineage>
</organism>
<accession>A0A1C3KRN9</accession>
<evidence type="ECO:0000313" key="4">
    <source>
        <dbReference type="EMBL" id="SBT76800.1"/>
    </source>
</evidence>
<evidence type="ECO:0000256" key="3">
    <source>
        <dbReference type="SAM" id="SignalP"/>
    </source>
</evidence>
<keyword evidence="2" id="KW-0812">Transmembrane</keyword>
<keyword evidence="3" id="KW-0732">Signal</keyword>
<keyword evidence="2" id="KW-0472">Membrane</keyword>
<dbReference type="AlphaFoldDB" id="A0A1C3KRN9"/>